<evidence type="ECO:0000313" key="10">
    <source>
        <dbReference type="WBParaSite" id="nRc.2.0.1.t13885-RA"/>
    </source>
</evidence>
<evidence type="ECO:0000256" key="5">
    <source>
        <dbReference type="ARBA" id="ARBA00022530"/>
    </source>
</evidence>
<keyword evidence="5" id="KW-0272">Extracellular matrix</keyword>
<evidence type="ECO:0000256" key="6">
    <source>
        <dbReference type="ARBA" id="ARBA00022687"/>
    </source>
</evidence>
<evidence type="ECO:0000256" key="1">
    <source>
        <dbReference type="ARBA" id="ARBA00004498"/>
    </source>
</evidence>
<keyword evidence="3 8" id="KW-0217">Developmental protein</keyword>
<dbReference type="SMART" id="SM00097">
    <property type="entry name" value="WNT1"/>
    <property type="match status" value="1"/>
</dbReference>
<evidence type="ECO:0000256" key="7">
    <source>
        <dbReference type="ARBA" id="ARBA00023157"/>
    </source>
</evidence>
<reference evidence="10" key="1">
    <citation type="submission" date="2022-11" db="UniProtKB">
        <authorList>
            <consortium name="WormBaseParasite"/>
        </authorList>
    </citation>
    <scope>IDENTIFICATION</scope>
</reference>
<evidence type="ECO:0000256" key="8">
    <source>
        <dbReference type="RuleBase" id="RU003500"/>
    </source>
</evidence>
<dbReference type="Pfam" id="PF00110">
    <property type="entry name" value="wnt"/>
    <property type="match status" value="1"/>
</dbReference>
<keyword evidence="4" id="KW-0964">Secreted</keyword>
<dbReference type="PANTHER" id="PTHR12027:SF102">
    <property type="entry name" value="PROTEIN WNT"/>
    <property type="match status" value="1"/>
</dbReference>
<comment type="similarity">
    <text evidence="2 8">Belongs to the Wnt family.</text>
</comment>
<comment type="function">
    <text evidence="8">Ligand for members of the frizzled family of seven transmembrane receptors.</text>
</comment>
<keyword evidence="6 8" id="KW-0879">Wnt signaling pathway</keyword>
<dbReference type="GO" id="GO:0005615">
    <property type="term" value="C:extracellular space"/>
    <property type="evidence" value="ECO:0007669"/>
    <property type="project" value="TreeGrafter"/>
</dbReference>
<evidence type="ECO:0000313" key="9">
    <source>
        <dbReference type="Proteomes" id="UP000887565"/>
    </source>
</evidence>
<sequence length="208" mass="24148">MTYKWDGCSDNLDHGYAFSVDWVNAPSKGHHRKRQNDVVFSKNHHQLPLKQKINLHNSEVGRKIVAQNLEQKCRCHGVSMSCSLKSCYKILKPIKNISIILLAKYSLAKEVKEIRVNNGLMRRKSDHTNHHYFNNYRYNNQHQQQQNNRIVETFEHVAYSKISDDDLVYSKKSPDYCSPNLRLGSLGTVGRLFIEITLCMLNSLSQLE</sequence>
<dbReference type="PANTHER" id="PTHR12027">
    <property type="entry name" value="WNT RELATED"/>
    <property type="match status" value="1"/>
</dbReference>
<evidence type="ECO:0000256" key="3">
    <source>
        <dbReference type="ARBA" id="ARBA00022473"/>
    </source>
</evidence>
<dbReference type="AlphaFoldDB" id="A0A915IJ94"/>
<dbReference type="InterPro" id="IPR005817">
    <property type="entry name" value="Wnt"/>
</dbReference>
<dbReference type="Proteomes" id="UP000887565">
    <property type="component" value="Unplaced"/>
</dbReference>
<protein>
    <recommendedName>
        <fullName evidence="8">Protein Wnt</fullName>
    </recommendedName>
</protein>
<dbReference type="GO" id="GO:0045165">
    <property type="term" value="P:cell fate commitment"/>
    <property type="evidence" value="ECO:0007669"/>
    <property type="project" value="TreeGrafter"/>
</dbReference>
<accession>A0A915IJ94</accession>
<dbReference type="PRINTS" id="PR01349">
    <property type="entry name" value="WNTPROTEIN"/>
</dbReference>
<keyword evidence="7" id="KW-1015">Disulfide bond</keyword>
<comment type="subcellular location">
    <subcellularLocation>
        <location evidence="1 8">Secreted</location>
        <location evidence="1 8">Extracellular space</location>
        <location evidence="1 8">Extracellular matrix</location>
    </subcellularLocation>
</comment>
<dbReference type="GO" id="GO:0005109">
    <property type="term" value="F:frizzled binding"/>
    <property type="evidence" value="ECO:0007669"/>
    <property type="project" value="TreeGrafter"/>
</dbReference>
<dbReference type="GO" id="GO:0060070">
    <property type="term" value="P:canonical Wnt signaling pathway"/>
    <property type="evidence" value="ECO:0007669"/>
    <property type="project" value="TreeGrafter"/>
</dbReference>
<dbReference type="GO" id="GO:0005125">
    <property type="term" value="F:cytokine activity"/>
    <property type="evidence" value="ECO:0007669"/>
    <property type="project" value="TreeGrafter"/>
</dbReference>
<evidence type="ECO:0000256" key="2">
    <source>
        <dbReference type="ARBA" id="ARBA00005683"/>
    </source>
</evidence>
<proteinExistence type="inferred from homology"/>
<name>A0A915IJ94_ROMCU</name>
<dbReference type="WBParaSite" id="nRc.2.0.1.t13885-RA">
    <property type="protein sequence ID" value="nRc.2.0.1.t13885-RA"/>
    <property type="gene ID" value="nRc.2.0.1.g13885"/>
</dbReference>
<evidence type="ECO:0000256" key="4">
    <source>
        <dbReference type="ARBA" id="ARBA00022525"/>
    </source>
</evidence>
<organism evidence="9 10">
    <name type="scientific">Romanomermis culicivorax</name>
    <name type="common">Nematode worm</name>
    <dbReference type="NCBI Taxonomy" id="13658"/>
    <lineage>
        <taxon>Eukaryota</taxon>
        <taxon>Metazoa</taxon>
        <taxon>Ecdysozoa</taxon>
        <taxon>Nematoda</taxon>
        <taxon>Enoplea</taxon>
        <taxon>Dorylaimia</taxon>
        <taxon>Mermithida</taxon>
        <taxon>Mermithoidea</taxon>
        <taxon>Mermithidae</taxon>
        <taxon>Romanomermis</taxon>
    </lineage>
</organism>
<keyword evidence="9" id="KW-1185">Reference proteome</keyword>
<dbReference type="GO" id="GO:0030182">
    <property type="term" value="P:neuron differentiation"/>
    <property type="evidence" value="ECO:0007669"/>
    <property type="project" value="TreeGrafter"/>
</dbReference>